<sequence>MGKRKAADPLDPLSDRKKQRKRTAKLVTKPKKSLEEIDLLFEEVEAILNCSPNHGASLAKNALAQPGKIQDYFRKKIKDQGLDPASTNSGATLLTTHLPPTPPSDDIINTANVLVHRCGSPHVETEDNILNPVIPLSPVIKLISNIPCRNRFEALAEDDETPRVFDKNIDDINKEGIPCTPKPVPVPLIMHPATEPSNVLILQRIEEVRSLVLQLAKCFRKSLECGCKCNLRNEGANVGHTTPDPTPSIRLAQGGQATDHQKGKIHWAGLDGNATRPESNTTQANQIIR</sequence>
<protein>
    <submittedName>
        <fullName evidence="2">Uncharacterized protein</fullName>
    </submittedName>
</protein>
<dbReference type="AlphaFoldDB" id="A0AAV7WKD7"/>
<evidence type="ECO:0000313" key="3">
    <source>
        <dbReference type="Proteomes" id="UP001066276"/>
    </source>
</evidence>
<feature type="compositionally biased region" description="Basic residues" evidence="1">
    <location>
        <begin position="17"/>
        <end position="28"/>
    </location>
</feature>
<feature type="compositionally biased region" description="Polar residues" evidence="1">
    <location>
        <begin position="276"/>
        <end position="289"/>
    </location>
</feature>
<feature type="compositionally biased region" description="Basic and acidic residues" evidence="1">
    <location>
        <begin position="1"/>
        <end position="16"/>
    </location>
</feature>
<name>A0AAV7WKD7_PLEWA</name>
<gene>
    <name evidence="2" type="ORF">NDU88_002136</name>
</gene>
<evidence type="ECO:0000256" key="1">
    <source>
        <dbReference type="SAM" id="MobiDB-lite"/>
    </source>
</evidence>
<keyword evidence="3" id="KW-1185">Reference proteome</keyword>
<organism evidence="2 3">
    <name type="scientific">Pleurodeles waltl</name>
    <name type="common">Iberian ribbed newt</name>
    <dbReference type="NCBI Taxonomy" id="8319"/>
    <lineage>
        <taxon>Eukaryota</taxon>
        <taxon>Metazoa</taxon>
        <taxon>Chordata</taxon>
        <taxon>Craniata</taxon>
        <taxon>Vertebrata</taxon>
        <taxon>Euteleostomi</taxon>
        <taxon>Amphibia</taxon>
        <taxon>Batrachia</taxon>
        <taxon>Caudata</taxon>
        <taxon>Salamandroidea</taxon>
        <taxon>Salamandridae</taxon>
        <taxon>Pleurodelinae</taxon>
        <taxon>Pleurodeles</taxon>
    </lineage>
</organism>
<feature type="region of interest" description="Disordered" evidence="1">
    <location>
        <begin position="1"/>
        <end position="28"/>
    </location>
</feature>
<proteinExistence type="predicted"/>
<reference evidence="2" key="1">
    <citation type="journal article" date="2022" name="bioRxiv">
        <title>Sequencing and chromosome-scale assembly of the giantPleurodeles waltlgenome.</title>
        <authorList>
            <person name="Brown T."/>
            <person name="Elewa A."/>
            <person name="Iarovenko S."/>
            <person name="Subramanian E."/>
            <person name="Araus A.J."/>
            <person name="Petzold A."/>
            <person name="Susuki M."/>
            <person name="Suzuki K.-i.T."/>
            <person name="Hayashi T."/>
            <person name="Toyoda A."/>
            <person name="Oliveira C."/>
            <person name="Osipova E."/>
            <person name="Leigh N.D."/>
            <person name="Simon A."/>
            <person name="Yun M.H."/>
        </authorList>
    </citation>
    <scope>NUCLEOTIDE SEQUENCE</scope>
    <source>
        <strain evidence="2">20211129_DDA</strain>
        <tissue evidence="2">Liver</tissue>
    </source>
</reference>
<accession>A0AAV7WKD7</accession>
<evidence type="ECO:0000313" key="2">
    <source>
        <dbReference type="EMBL" id="KAJ1214518.1"/>
    </source>
</evidence>
<dbReference type="EMBL" id="JANPWB010000001">
    <property type="protein sequence ID" value="KAJ1214518.1"/>
    <property type="molecule type" value="Genomic_DNA"/>
</dbReference>
<feature type="region of interest" description="Disordered" evidence="1">
    <location>
        <begin position="236"/>
        <end position="289"/>
    </location>
</feature>
<comment type="caution">
    <text evidence="2">The sequence shown here is derived from an EMBL/GenBank/DDBJ whole genome shotgun (WGS) entry which is preliminary data.</text>
</comment>
<dbReference type="Proteomes" id="UP001066276">
    <property type="component" value="Chromosome 1_1"/>
</dbReference>